<evidence type="ECO:0000313" key="5">
    <source>
        <dbReference type="EMBL" id="EFL96028.1"/>
    </source>
</evidence>
<dbReference type="SUPFAM" id="SSF51215">
    <property type="entry name" value="Regulatory protein AraC"/>
    <property type="match status" value="1"/>
</dbReference>
<dbReference type="InterPro" id="IPR018062">
    <property type="entry name" value="HTH_AraC-typ_CS"/>
</dbReference>
<protein>
    <submittedName>
        <fullName evidence="5">Transcriptional regulator, AraC family</fullName>
    </submittedName>
</protein>
<accession>E0NEL7</accession>
<dbReference type="PROSITE" id="PS01124">
    <property type="entry name" value="HTH_ARAC_FAMILY_2"/>
    <property type="match status" value="1"/>
</dbReference>
<dbReference type="SUPFAM" id="SSF46689">
    <property type="entry name" value="Homeodomain-like"/>
    <property type="match status" value="2"/>
</dbReference>
<proteinExistence type="predicted"/>
<keyword evidence="3" id="KW-0804">Transcription</keyword>
<dbReference type="eggNOG" id="COG4977">
    <property type="taxonomic scope" value="Bacteria"/>
</dbReference>
<organism evidence="5 6">
    <name type="scientific">Pediococcus acidilactici DSM 20284</name>
    <dbReference type="NCBI Taxonomy" id="862514"/>
    <lineage>
        <taxon>Bacteria</taxon>
        <taxon>Bacillati</taxon>
        <taxon>Bacillota</taxon>
        <taxon>Bacilli</taxon>
        <taxon>Lactobacillales</taxon>
        <taxon>Lactobacillaceae</taxon>
        <taxon>Pediococcus</taxon>
        <taxon>Pediococcus acidilactici group</taxon>
    </lineage>
</organism>
<keyword evidence="6" id="KW-1185">Reference proteome</keyword>
<dbReference type="InterPro" id="IPR009057">
    <property type="entry name" value="Homeodomain-like_sf"/>
</dbReference>
<dbReference type="InterPro" id="IPR018060">
    <property type="entry name" value="HTH_AraC"/>
</dbReference>
<dbReference type="EMBL" id="AEEG01000002">
    <property type="protein sequence ID" value="EFL96028.1"/>
    <property type="molecule type" value="Genomic_DNA"/>
</dbReference>
<evidence type="ECO:0000313" key="6">
    <source>
        <dbReference type="Proteomes" id="UP000004470"/>
    </source>
</evidence>
<comment type="caution">
    <text evidence="5">The sequence shown here is derived from an EMBL/GenBank/DDBJ whole genome shotgun (WGS) entry which is preliminary data.</text>
</comment>
<evidence type="ECO:0000256" key="3">
    <source>
        <dbReference type="ARBA" id="ARBA00023163"/>
    </source>
</evidence>
<dbReference type="GO" id="GO:0003700">
    <property type="term" value="F:DNA-binding transcription factor activity"/>
    <property type="evidence" value="ECO:0007669"/>
    <property type="project" value="InterPro"/>
</dbReference>
<name>E0NEL7_PEDAC</name>
<dbReference type="PANTHER" id="PTHR43280:SF2">
    <property type="entry name" value="HTH-TYPE TRANSCRIPTIONAL REGULATOR EXSA"/>
    <property type="match status" value="1"/>
</dbReference>
<dbReference type="Proteomes" id="UP000004470">
    <property type="component" value="Unassembled WGS sequence"/>
</dbReference>
<reference evidence="5" key="1">
    <citation type="submission" date="2010-07" db="EMBL/GenBank/DDBJ databases">
        <authorList>
            <person name="Muzny D."/>
            <person name="Qin X."/>
            <person name="Deng J."/>
            <person name="Jiang H."/>
            <person name="Liu Y."/>
            <person name="Qu J."/>
            <person name="Song X.-Z."/>
            <person name="Zhang L."/>
            <person name="Thornton R."/>
            <person name="Coyle M."/>
            <person name="Francisco L."/>
            <person name="Jackson L."/>
            <person name="Javaid M."/>
            <person name="Korchina V."/>
            <person name="Kovar C."/>
            <person name="Mata R."/>
            <person name="Mathew T."/>
            <person name="Ngo R."/>
            <person name="Nguyen L."/>
            <person name="Nguyen N."/>
            <person name="Okwuonu G."/>
            <person name="Ongeri F."/>
            <person name="Pham C."/>
            <person name="Simmons D."/>
            <person name="Wilczek-Boney K."/>
            <person name="Hale W."/>
            <person name="Jakkamsetti A."/>
            <person name="Pham P."/>
            <person name="Ruth R."/>
            <person name="San Lucas F."/>
            <person name="Warren J."/>
            <person name="Zhang J."/>
            <person name="Zhao Z."/>
            <person name="Zhou C."/>
            <person name="Zhu D."/>
            <person name="Lee S."/>
            <person name="Bess C."/>
            <person name="Blankenburg K."/>
            <person name="Forbes L."/>
            <person name="Fu Q."/>
            <person name="Gubbala S."/>
            <person name="Hirani K."/>
            <person name="Jayaseelan J.C."/>
            <person name="Lara F."/>
            <person name="Munidasa M."/>
            <person name="Palculict T."/>
            <person name="Patil S."/>
            <person name="Pu L.-L."/>
            <person name="Saada N."/>
            <person name="Tang L."/>
            <person name="Weissenberger G."/>
            <person name="Zhu Y."/>
            <person name="Hemphill L."/>
            <person name="Shang Y."/>
            <person name="Youmans B."/>
            <person name="Ayvaz T."/>
            <person name="Ross M."/>
            <person name="Santibanez J."/>
            <person name="Aqrawi P."/>
            <person name="Gross S."/>
            <person name="Joshi V."/>
            <person name="Fowler G."/>
            <person name="Nazareth L."/>
            <person name="Reid J."/>
            <person name="Worley K."/>
            <person name="Petrosino J."/>
            <person name="Highlander S."/>
            <person name="Gibbs R."/>
        </authorList>
    </citation>
    <scope>NUCLEOTIDE SEQUENCE [LARGE SCALE GENOMIC DNA]</scope>
    <source>
        <strain evidence="5">DSM 20284</strain>
    </source>
</reference>
<keyword evidence="2" id="KW-0238">DNA-binding</keyword>
<evidence type="ECO:0000256" key="1">
    <source>
        <dbReference type="ARBA" id="ARBA00023015"/>
    </source>
</evidence>
<dbReference type="GO" id="GO:0043565">
    <property type="term" value="F:sequence-specific DNA binding"/>
    <property type="evidence" value="ECO:0007669"/>
    <property type="project" value="InterPro"/>
</dbReference>
<dbReference type="Gene3D" id="1.10.10.60">
    <property type="entry name" value="Homeodomain-like"/>
    <property type="match status" value="2"/>
</dbReference>
<evidence type="ECO:0000259" key="4">
    <source>
        <dbReference type="PROSITE" id="PS01124"/>
    </source>
</evidence>
<dbReference type="InterPro" id="IPR037923">
    <property type="entry name" value="HTH-like"/>
</dbReference>
<dbReference type="PROSITE" id="PS00041">
    <property type="entry name" value="HTH_ARAC_FAMILY_1"/>
    <property type="match status" value="1"/>
</dbReference>
<sequence>MYYFCQNIKEDFPMSVETAGYAYWQNKPRFQLSADVDSQYVMYIIEKGACWYHFNNHEGVAKANDVLVVPPYTNFQRKMLLTMTFHFVRLTSDTDIPHSMIGNHHYSTSRFTENCSMLKKTNFSFHPRAQIVRNHIVNDFMITKIMTYFQPAPKNIRHRNQTITAAINLMHQDLTLSISKIASQVGLNAAYFSKTFKKVTGESPISFYTKIKLKKVQSLLITTDLSLTEIADTTGFNDSFYLSRVFSRYLNCSPSEFRKNHII</sequence>
<dbReference type="SMART" id="SM00342">
    <property type="entry name" value="HTH_ARAC"/>
    <property type="match status" value="1"/>
</dbReference>
<dbReference type="Pfam" id="PF12833">
    <property type="entry name" value="HTH_18"/>
    <property type="match status" value="1"/>
</dbReference>
<dbReference type="HOGENOM" id="CLU_000445_88_6_9"/>
<dbReference type="PANTHER" id="PTHR43280">
    <property type="entry name" value="ARAC-FAMILY TRANSCRIPTIONAL REGULATOR"/>
    <property type="match status" value="1"/>
</dbReference>
<keyword evidence="1" id="KW-0805">Transcription regulation</keyword>
<evidence type="ECO:0000256" key="2">
    <source>
        <dbReference type="ARBA" id="ARBA00023125"/>
    </source>
</evidence>
<feature type="domain" description="HTH araC/xylS-type" evidence="4">
    <location>
        <begin position="161"/>
        <end position="260"/>
    </location>
</feature>
<dbReference type="AlphaFoldDB" id="E0NEL7"/>
<gene>
    <name evidence="5" type="ORF">HMPREF0623_0079</name>
</gene>